<keyword evidence="5" id="KW-0443">Lipid metabolism</keyword>
<comment type="similarity">
    <text evidence="1">Belongs to the CFA/CMAS family.</text>
</comment>
<evidence type="ECO:0000313" key="6">
    <source>
        <dbReference type="EMBL" id="MBE3002101.1"/>
    </source>
</evidence>
<dbReference type="InterPro" id="IPR029063">
    <property type="entry name" value="SAM-dependent_MTases_sf"/>
</dbReference>
<protein>
    <submittedName>
        <fullName evidence="6">Class I SAM-dependent methyltransferase</fullName>
    </submittedName>
</protein>
<dbReference type="GO" id="GO:0008168">
    <property type="term" value="F:methyltransferase activity"/>
    <property type="evidence" value="ECO:0007669"/>
    <property type="project" value="UniProtKB-KW"/>
</dbReference>
<evidence type="ECO:0000256" key="5">
    <source>
        <dbReference type="ARBA" id="ARBA00023098"/>
    </source>
</evidence>
<dbReference type="PIRSF" id="PIRSF003085">
    <property type="entry name" value="CMAS"/>
    <property type="match status" value="1"/>
</dbReference>
<gene>
    <name evidence="6" type="ORF">IDM40_25870</name>
</gene>
<dbReference type="Proteomes" id="UP000806528">
    <property type="component" value="Unassembled WGS sequence"/>
</dbReference>
<dbReference type="Pfam" id="PF02353">
    <property type="entry name" value="CMAS"/>
    <property type="match status" value="1"/>
</dbReference>
<keyword evidence="4" id="KW-0949">S-adenosyl-L-methionine</keyword>
<dbReference type="SUPFAM" id="SSF53335">
    <property type="entry name" value="S-adenosyl-L-methionine-dependent methyltransferases"/>
    <property type="match status" value="1"/>
</dbReference>
<accession>A0ABR9PE46</accession>
<evidence type="ECO:0000256" key="3">
    <source>
        <dbReference type="ARBA" id="ARBA00022679"/>
    </source>
</evidence>
<name>A0ABR9PE46_9ACTN</name>
<proteinExistence type="inferred from homology"/>
<comment type="caution">
    <text evidence="6">The sequence shown here is derived from an EMBL/GenBank/DDBJ whole genome shotgun (WGS) entry which is preliminary data.</text>
</comment>
<evidence type="ECO:0000313" key="7">
    <source>
        <dbReference type="Proteomes" id="UP000806528"/>
    </source>
</evidence>
<evidence type="ECO:0000256" key="4">
    <source>
        <dbReference type="ARBA" id="ARBA00022691"/>
    </source>
</evidence>
<dbReference type="RefSeq" id="WP_193124692.1">
    <property type="nucleotide sequence ID" value="NZ_JADBGI010000034.1"/>
</dbReference>
<evidence type="ECO:0000256" key="2">
    <source>
        <dbReference type="ARBA" id="ARBA00022603"/>
    </source>
</evidence>
<sequence>MTTTSPHTPAVDAARWPDVARVPDAHLRARAARVLGRHAADRAGVHLRTGADREPTDGRPVLELYDERSFYRRLAAGGLIGFGESYMAGEWDSPDLVTLLTRLAEAYEDLIPRPLQPLRHITLPRRPSSDRNTRSGARRHISHHYDLSNDLFALFLDRTMTYSSALFGDDDPRDPEGLAHAQERKIDRLLDGAAVGEGTHLLEIGTGWGELAVRAARRGARVTSVTLSAEQRDLARERVAEAGLSEAVDVQLCDYRDVEGTYDAVVSVEMIEAVGERYWPAYVETLDRLVAPGGRVGLQSITMEHGLMRASRGSYTWMHKYVFPGGLIPSVTAIEEQLAERSSLAITDRHAFGTDYADTLRVWRESFTGAAEQVRDLGFDETFARMWFFYLAYCEAGFRSRIIDVEQIILERN</sequence>
<keyword evidence="2 6" id="KW-0489">Methyltransferase</keyword>
<evidence type="ECO:0000256" key="1">
    <source>
        <dbReference type="ARBA" id="ARBA00010815"/>
    </source>
</evidence>
<dbReference type="CDD" id="cd02440">
    <property type="entry name" value="AdoMet_MTases"/>
    <property type="match status" value="1"/>
</dbReference>
<dbReference type="InterPro" id="IPR050723">
    <property type="entry name" value="CFA/CMAS"/>
</dbReference>
<dbReference type="GO" id="GO:0032259">
    <property type="term" value="P:methylation"/>
    <property type="evidence" value="ECO:0007669"/>
    <property type="project" value="UniProtKB-KW"/>
</dbReference>
<dbReference type="InterPro" id="IPR003333">
    <property type="entry name" value="CMAS"/>
</dbReference>
<dbReference type="Gene3D" id="3.40.50.150">
    <property type="entry name" value="Vaccinia Virus protein VP39"/>
    <property type="match status" value="1"/>
</dbReference>
<keyword evidence="3" id="KW-0808">Transferase</keyword>
<organism evidence="6 7">
    <name type="scientific">Nocardiopsis coralli</name>
    <dbReference type="NCBI Taxonomy" id="2772213"/>
    <lineage>
        <taxon>Bacteria</taxon>
        <taxon>Bacillati</taxon>
        <taxon>Actinomycetota</taxon>
        <taxon>Actinomycetes</taxon>
        <taxon>Streptosporangiales</taxon>
        <taxon>Nocardiopsidaceae</taxon>
        <taxon>Nocardiopsis</taxon>
    </lineage>
</organism>
<dbReference type="PANTHER" id="PTHR43667:SF2">
    <property type="entry name" value="FATTY ACID C-METHYL TRANSFERASE"/>
    <property type="match status" value="1"/>
</dbReference>
<keyword evidence="7" id="KW-1185">Reference proteome</keyword>
<dbReference type="PANTHER" id="PTHR43667">
    <property type="entry name" value="CYCLOPROPANE-FATTY-ACYL-PHOSPHOLIPID SYNTHASE"/>
    <property type="match status" value="1"/>
</dbReference>
<reference evidence="6 7" key="1">
    <citation type="submission" date="2020-09" db="EMBL/GenBank/DDBJ databases">
        <title>Diversity and distribution of actinomycetes associated with coral in the coast of Hainan.</title>
        <authorList>
            <person name="Li F."/>
        </authorList>
    </citation>
    <scope>NUCLEOTIDE SEQUENCE [LARGE SCALE GENOMIC DNA]</scope>
    <source>
        <strain evidence="6 7">HNM0947</strain>
    </source>
</reference>
<dbReference type="EMBL" id="JADBGI010000034">
    <property type="protein sequence ID" value="MBE3002101.1"/>
    <property type="molecule type" value="Genomic_DNA"/>
</dbReference>